<accession>A0ACA9RHC9</accession>
<sequence>DTDYEIEETVENEDIINHIDNIELTKESQIKIIKDTISIFGE</sequence>
<feature type="non-terminal residue" evidence="1">
    <location>
        <position position="42"/>
    </location>
</feature>
<comment type="caution">
    <text evidence="1">The sequence shown here is derived from an EMBL/GenBank/DDBJ whole genome shotgun (WGS) entry which is preliminary data.</text>
</comment>
<dbReference type="EMBL" id="CAJVPW010071236">
    <property type="protein sequence ID" value="CAG8793195.1"/>
    <property type="molecule type" value="Genomic_DNA"/>
</dbReference>
<dbReference type="Proteomes" id="UP000789366">
    <property type="component" value="Unassembled WGS sequence"/>
</dbReference>
<gene>
    <name evidence="1" type="ORF">SPELUC_LOCUS17412</name>
</gene>
<name>A0ACA9RHC9_9GLOM</name>
<feature type="non-terminal residue" evidence="1">
    <location>
        <position position="1"/>
    </location>
</feature>
<evidence type="ECO:0000313" key="1">
    <source>
        <dbReference type="EMBL" id="CAG8793195.1"/>
    </source>
</evidence>
<proteinExistence type="predicted"/>
<evidence type="ECO:0000313" key="2">
    <source>
        <dbReference type="Proteomes" id="UP000789366"/>
    </source>
</evidence>
<organism evidence="1 2">
    <name type="scientific">Cetraspora pellucida</name>
    <dbReference type="NCBI Taxonomy" id="1433469"/>
    <lineage>
        <taxon>Eukaryota</taxon>
        <taxon>Fungi</taxon>
        <taxon>Fungi incertae sedis</taxon>
        <taxon>Mucoromycota</taxon>
        <taxon>Glomeromycotina</taxon>
        <taxon>Glomeromycetes</taxon>
        <taxon>Diversisporales</taxon>
        <taxon>Gigasporaceae</taxon>
        <taxon>Cetraspora</taxon>
    </lineage>
</organism>
<keyword evidence="2" id="KW-1185">Reference proteome</keyword>
<reference evidence="1" key="1">
    <citation type="submission" date="2021-06" db="EMBL/GenBank/DDBJ databases">
        <authorList>
            <person name="Kallberg Y."/>
            <person name="Tangrot J."/>
            <person name="Rosling A."/>
        </authorList>
    </citation>
    <scope>NUCLEOTIDE SEQUENCE</scope>
    <source>
        <strain evidence="1">28 12/20/2015</strain>
    </source>
</reference>
<protein>
    <submittedName>
        <fullName evidence="1">3529_t:CDS:1</fullName>
    </submittedName>
</protein>